<reference evidence="10" key="1">
    <citation type="journal article" date="2018" name="Science">
        <title>A primordial and reversible TCA cycle in a facultatively chemolithoautotrophic thermophile.</title>
        <authorList>
            <person name="Nunoura T."/>
            <person name="Chikaraishi Y."/>
            <person name="Izaki R."/>
            <person name="Suwa T."/>
            <person name="Sato T."/>
            <person name="Harada T."/>
            <person name="Mori K."/>
            <person name="Kato Y."/>
            <person name="Miyazaki M."/>
            <person name="Shimamura S."/>
            <person name="Yanagawa K."/>
            <person name="Shuto A."/>
            <person name="Ohkouchi N."/>
            <person name="Fujita N."/>
            <person name="Takaki Y."/>
            <person name="Atomi H."/>
            <person name="Takai K."/>
        </authorList>
    </citation>
    <scope>NUCLEOTIDE SEQUENCE [LARGE SCALE GENOMIC DNA]</scope>
    <source>
        <strain evidence="10">DSM 17441 / JCM 13301 / NBRC 103674 / ABI70S6</strain>
    </source>
</reference>
<keyword evidence="10" id="KW-1185">Reference proteome</keyword>
<dbReference type="InterPro" id="IPR013786">
    <property type="entry name" value="AcylCoA_DH/ox_N"/>
</dbReference>
<keyword evidence="5" id="KW-0560">Oxidoreductase</keyword>
<dbReference type="OrthoDB" id="9802447at2"/>
<keyword evidence="3 5" id="KW-0285">Flavoprotein</keyword>
<dbReference type="PATRIC" id="fig|1298851.3.peg.472"/>
<keyword evidence="4 5" id="KW-0274">FAD</keyword>
<feature type="domain" description="Acyl-CoA dehydrogenase/oxidase N-terminal" evidence="8">
    <location>
        <begin position="42"/>
        <end position="152"/>
    </location>
</feature>
<evidence type="ECO:0000259" key="8">
    <source>
        <dbReference type="Pfam" id="PF02771"/>
    </source>
</evidence>
<dbReference type="InterPro" id="IPR046373">
    <property type="entry name" value="Acyl-CoA_Oxase/DH_mid-dom_sf"/>
</dbReference>
<feature type="domain" description="Acyl-CoA dehydrogenase/oxidase C-terminal" evidence="6">
    <location>
        <begin position="281"/>
        <end position="424"/>
    </location>
</feature>
<dbReference type="SUPFAM" id="SSF56645">
    <property type="entry name" value="Acyl-CoA dehydrogenase NM domain-like"/>
    <property type="match status" value="1"/>
</dbReference>
<evidence type="ECO:0000256" key="5">
    <source>
        <dbReference type="RuleBase" id="RU362125"/>
    </source>
</evidence>
<dbReference type="Pfam" id="PF02771">
    <property type="entry name" value="Acyl-CoA_dh_N"/>
    <property type="match status" value="1"/>
</dbReference>
<evidence type="ECO:0000259" key="7">
    <source>
        <dbReference type="Pfam" id="PF02770"/>
    </source>
</evidence>
<sequence>MVEGLTPHEARKNLGVIGRLLYDTRPITLWERDTKTLPFFFRQLRRKYRNFAQKELAPLSLQADLAPSSVDIKEIFLKAAKEGFQTEFMPWPIGTANPMCLAKSFLMHFALKAEEFSAACAGLGLALLAHDLGIAPLFISGDPKAIFSWMRKIYTEIKNGEPSIAAFAITEPNAGSDAEETLGAAKAKAGCKARKVPGGWKISGRKVFISNGKVAKWVTLFAATDDTGMASWTCFLLDKSMEGFTVGRSERKMGQKAADATELVLEDVFVPNNRVIGPVKGGWAINRNVLNYSRPVVGAIALGIARGAFERTLEFCHRTKLGNKPLISYREVQMELADMMLKIYAMRATVWHCMKYRIPFQTAGSIIKVFCSDMAWEVCNQAMALMGDHGFLHCHEVEKAARDARLTQIYEGTNQINRLAIIEGQLNAEYHIPDFYKD</sequence>
<dbReference type="InterPro" id="IPR006091">
    <property type="entry name" value="Acyl-CoA_Oxase/DH_mid-dom"/>
</dbReference>
<dbReference type="Gene3D" id="2.40.110.10">
    <property type="entry name" value="Butyryl-CoA Dehydrogenase, subunit A, domain 2"/>
    <property type="match status" value="1"/>
</dbReference>
<comment type="similarity">
    <text evidence="2 5">Belongs to the acyl-CoA dehydrogenase family.</text>
</comment>
<dbReference type="STRING" id="1298851.TST_0461"/>
<evidence type="ECO:0000256" key="4">
    <source>
        <dbReference type="ARBA" id="ARBA00022827"/>
    </source>
</evidence>
<dbReference type="Gene3D" id="1.20.140.10">
    <property type="entry name" value="Butyryl-CoA Dehydrogenase, subunit A, domain 3"/>
    <property type="match status" value="1"/>
</dbReference>
<dbReference type="GO" id="GO:0003995">
    <property type="term" value="F:acyl-CoA dehydrogenase activity"/>
    <property type="evidence" value="ECO:0007669"/>
    <property type="project" value="TreeGrafter"/>
</dbReference>
<dbReference type="InterPro" id="IPR009075">
    <property type="entry name" value="AcylCo_DH/oxidase_C"/>
</dbReference>
<evidence type="ECO:0000256" key="2">
    <source>
        <dbReference type="ARBA" id="ARBA00009347"/>
    </source>
</evidence>
<organism evidence="9 10">
    <name type="scientific">Thermosulfidibacter takaii (strain DSM 17441 / JCM 13301 / NBRC 103674 / ABI70S6)</name>
    <dbReference type="NCBI Taxonomy" id="1298851"/>
    <lineage>
        <taxon>Bacteria</taxon>
        <taxon>Pseudomonadati</taxon>
        <taxon>Thermosulfidibacterota</taxon>
        <taxon>Thermosulfidibacteria</taxon>
        <taxon>Thermosulfidibacterales</taxon>
        <taxon>Thermosulfidibacteraceae</taxon>
    </lineage>
</organism>
<evidence type="ECO:0000256" key="1">
    <source>
        <dbReference type="ARBA" id="ARBA00001974"/>
    </source>
</evidence>
<name>A0A0S3QSG5_THET7</name>
<proteinExistence type="inferred from homology"/>
<evidence type="ECO:0000313" key="9">
    <source>
        <dbReference type="EMBL" id="BAT71269.1"/>
    </source>
</evidence>
<dbReference type="Pfam" id="PF02770">
    <property type="entry name" value="Acyl-CoA_dh_M"/>
    <property type="match status" value="1"/>
</dbReference>
<dbReference type="Proteomes" id="UP000063234">
    <property type="component" value="Chromosome"/>
</dbReference>
<dbReference type="GO" id="GO:0050660">
    <property type="term" value="F:flavin adenine dinucleotide binding"/>
    <property type="evidence" value="ECO:0007669"/>
    <property type="project" value="InterPro"/>
</dbReference>
<dbReference type="EMBL" id="AP013035">
    <property type="protein sequence ID" value="BAT71269.1"/>
    <property type="molecule type" value="Genomic_DNA"/>
</dbReference>
<dbReference type="Pfam" id="PF00441">
    <property type="entry name" value="Acyl-CoA_dh_1"/>
    <property type="match status" value="1"/>
</dbReference>
<feature type="domain" description="Acyl-CoA oxidase/dehydrogenase middle" evidence="7">
    <location>
        <begin position="166"/>
        <end position="268"/>
    </location>
</feature>
<comment type="cofactor">
    <cofactor evidence="1 5">
        <name>FAD</name>
        <dbReference type="ChEBI" id="CHEBI:57692"/>
    </cofactor>
</comment>
<evidence type="ECO:0000256" key="3">
    <source>
        <dbReference type="ARBA" id="ARBA00022630"/>
    </source>
</evidence>
<dbReference type="InterPro" id="IPR009100">
    <property type="entry name" value="AcylCoA_DH/oxidase_NM_dom_sf"/>
</dbReference>
<dbReference type="InterPro" id="IPR036250">
    <property type="entry name" value="AcylCo_DH-like_C"/>
</dbReference>
<dbReference type="KEGG" id="ttk:TST_0461"/>
<dbReference type="AlphaFoldDB" id="A0A0S3QSG5"/>
<dbReference type="SUPFAM" id="SSF47203">
    <property type="entry name" value="Acyl-CoA dehydrogenase C-terminal domain-like"/>
    <property type="match status" value="1"/>
</dbReference>
<dbReference type="PANTHER" id="PTHR43884">
    <property type="entry name" value="ACYL-COA DEHYDROGENASE"/>
    <property type="match status" value="1"/>
</dbReference>
<dbReference type="Gene3D" id="1.10.540.10">
    <property type="entry name" value="Acyl-CoA dehydrogenase/oxidase, N-terminal domain"/>
    <property type="match status" value="1"/>
</dbReference>
<dbReference type="RefSeq" id="WP_068549188.1">
    <property type="nucleotide sequence ID" value="NZ_AP013035.1"/>
</dbReference>
<protein>
    <submittedName>
        <fullName evidence="9">Acyl-CoA dehydrogenase</fullName>
    </submittedName>
</protein>
<evidence type="ECO:0000259" key="6">
    <source>
        <dbReference type="Pfam" id="PF00441"/>
    </source>
</evidence>
<accession>A0A0S3QSG5</accession>
<gene>
    <name evidence="9" type="ORF">TST_0461</name>
</gene>
<evidence type="ECO:0000313" key="10">
    <source>
        <dbReference type="Proteomes" id="UP000063234"/>
    </source>
</evidence>
<dbReference type="PANTHER" id="PTHR43884:SF12">
    <property type="entry name" value="ISOVALERYL-COA DEHYDROGENASE, MITOCHONDRIAL-RELATED"/>
    <property type="match status" value="1"/>
</dbReference>
<dbReference type="InterPro" id="IPR037069">
    <property type="entry name" value="AcylCoA_DH/ox_N_sf"/>
</dbReference>